<dbReference type="PANTHER" id="PTHR23252">
    <property type="entry name" value="INTIMAL THICKNESS RECEPTOR-RELATED"/>
    <property type="match status" value="1"/>
</dbReference>
<dbReference type="OrthoDB" id="45670at2759"/>
<dbReference type="Pfam" id="PF10192">
    <property type="entry name" value="GPR180-TMEM145_TM"/>
    <property type="match status" value="1"/>
</dbReference>
<keyword evidence="3 6" id="KW-1133">Transmembrane helix</keyword>
<dbReference type="InterPro" id="IPR047831">
    <property type="entry name" value="GPR180/TMEM145"/>
</dbReference>
<feature type="chain" id="PRO_5026901142" evidence="7">
    <location>
        <begin position="27"/>
        <end position="437"/>
    </location>
</feature>
<dbReference type="GO" id="GO:0016020">
    <property type="term" value="C:membrane"/>
    <property type="evidence" value="ECO:0007669"/>
    <property type="project" value="UniProtKB-SubCell"/>
</dbReference>
<comment type="subcellular location">
    <subcellularLocation>
        <location evidence="1">Membrane</location>
        <topology evidence="1">Multi-pass membrane protein</topology>
    </subcellularLocation>
</comment>
<organism evidence="10 11">
    <name type="scientific">Mytilus coruscus</name>
    <name type="common">Sea mussel</name>
    <dbReference type="NCBI Taxonomy" id="42192"/>
    <lineage>
        <taxon>Eukaryota</taxon>
        <taxon>Metazoa</taxon>
        <taxon>Spiralia</taxon>
        <taxon>Lophotrochozoa</taxon>
        <taxon>Mollusca</taxon>
        <taxon>Bivalvia</taxon>
        <taxon>Autobranchia</taxon>
        <taxon>Pteriomorphia</taxon>
        <taxon>Mytilida</taxon>
        <taxon>Mytiloidea</taxon>
        <taxon>Mytilidae</taxon>
        <taxon>Mytilinae</taxon>
        <taxon>Mytilus</taxon>
    </lineage>
</organism>
<feature type="domain" description="GPR180/TMEM145 transmembrane" evidence="8">
    <location>
        <begin position="175"/>
        <end position="400"/>
    </location>
</feature>
<dbReference type="InterPro" id="IPR053880">
    <property type="entry name" value="GPR180-like_N"/>
</dbReference>
<evidence type="ECO:0000256" key="7">
    <source>
        <dbReference type="SAM" id="SignalP"/>
    </source>
</evidence>
<feature type="transmembrane region" description="Helical" evidence="6">
    <location>
        <begin position="384"/>
        <end position="405"/>
    </location>
</feature>
<feature type="transmembrane region" description="Helical" evidence="6">
    <location>
        <begin position="202"/>
        <end position="223"/>
    </location>
</feature>
<keyword evidence="4 6" id="KW-0472">Membrane</keyword>
<keyword evidence="7" id="KW-0732">Signal</keyword>
<keyword evidence="2 6" id="KW-0812">Transmembrane</keyword>
<feature type="signal peptide" evidence="7">
    <location>
        <begin position="1"/>
        <end position="26"/>
    </location>
</feature>
<dbReference type="InterPro" id="IPR019336">
    <property type="entry name" value="GPR180/TMEM145_TM"/>
</dbReference>
<feature type="transmembrane region" description="Helical" evidence="6">
    <location>
        <begin position="170"/>
        <end position="190"/>
    </location>
</feature>
<evidence type="ECO:0000313" key="10">
    <source>
        <dbReference type="EMBL" id="CAC5360656.1"/>
    </source>
</evidence>
<evidence type="ECO:0000256" key="1">
    <source>
        <dbReference type="ARBA" id="ARBA00004141"/>
    </source>
</evidence>
<keyword evidence="11" id="KW-1185">Reference proteome</keyword>
<sequence>MIVTVFTFRHLSVLLTFSYFLKTTNSKTISGTLSSQTAVNEWGQYLTTFCFHGQALLNYTLNDTGHSSPKFVLFLNDDWSDALQEEGCENKFELARAVYQIKNRTGNFTVSYIDKPHLYHVLFVDDNTCGDDSREIKSNYIHYTIQLLNPDSLGNPTEHFGDDETGLLRFYQLLTLAYFVLGCIFAPRLYETLSKGGPMQLVIQLLTVSTCLQALGSFIMMIHLQRYSKDGMGSSFVELIAEFFDVLSQFAMLYMLLSLSLGWTLGTSYKAVSHLHIISKKPAARVVGVLAVIQAILFIWEQIEDTDHRMYHAHRSYAGLALVVLRILLAALFAWNLNVTVSAERSALRREFYKSFTKSCMLWFLCYPLIVVISWIFYEYLRYKLITMAVVMSQCGAVAMLYKLFLSRSLYWEISALSSSLPLHVRMDKTLGYKLYS</sequence>
<evidence type="ECO:0000256" key="2">
    <source>
        <dbReference type="ARBA" id="ARBA00022692"/>
    </source>
</evidence>
<dbReference type="Pfam" id="PF21870">
    <property type="entry name" value="GP180_GOLD"/>
    <property type="match status" value="1"/>
</dbReference>
<dbReference type="Proteomes" id="UP000507470">
    <property type="component" value="Unassembled WGS sequence"/>
</dbReference>
<dbReference type="EMBL" id="CACVKT020000570">
    <property type="protein sequence ID" value="CAC5360656.1"/>
    <property type="molecule type" value="Genomic_DNA"/>
</dbReference>
<proteinExistence type="predicted"/>
<evidence type="ECO:0000259" key="9">
    <source>
        <dbReference type="Pfam" id="PF21870"/>
    </source>
</evidence>
<evidence type="ECO:0000313" key="11">
    <source>
        <dbReference type="Proteomes" id="UP000507470"/>
    </source>
</evidence>
<dbReference type="PANTHER" id="PTHR23252:SF29">
    <property type="entry name" value="INTEGRAL MEMBRANE PROTEIN GPR180"/>
    <property type="match status" value="1"/>
</dbReference>
<keyword evidence="5" id="KW-0325">Glycoprotein</keyword>
<dbReference type="GO" id="GO:0007186">
    <property type="term" value="P:G protein-coupled receptor signaling pathway"/>
    <property type="evidence" value="ECO:0007669"/>
    <property type="project" value="InterPro"/>
</dbReference>
<gene>
    <name evidence="10" type="ORF">MCOR_3056</name>
</gene>
<evidence type="ECO:0000256" key="6">
    <source>
        <dbReference type="SAM" id="Phobius"/>
    </source>
</evidence>
<evidence type="ECO:0000256" key="3">
    <source>
        <dbReference type="ARBA" id="ARBA00022989"/>
    </source>
</evidence>
<accession>A0A6J8A172</accession>
<feature type="transmembrane region" description="Helical" evidence="6">
    <location>
        <begin position="283"/>
        <end position="300"/>
    </location>
</feature>
<feature type="domain" description="GPR180-like N-terminal" evidence="9">
    <location>
        <begin position="28"/>
        <end position="130"/>
    </location>
</feature>
<dbReference type="GO" id="GO:0019236">
    <property type="term" value="P:response to pheromone"/>
    <property type="evidence" value="ECO:0007669"/>
    <property type="project" value="InterPro"/>
</dbReference>
<evidence type="ECO:0000259" key="8">
    <source>
        <dbReference type="Pfam" id="PF10192"/>
    </source>
</evidence>
<feature type="transmembrane region" description="Helical" evidence="6">
    <location>
        <begin position="243"/>
        <end position="263"/>
    </location>
</feature>
<protein>
    <submittedName>
        <fullName evidence="10">Integral membrane protein GPR180</fullName>
    </submittedName>
</protein>
<name>A0A6J8A172_MYTCO</name>
<dbReference type="AlphaFoldDB" id="A0A6J8A172"/>
<evidence type="ECO:0000256" key="5">
    <source>
        <dbReference type="ARBA" id="ARBA00023180"/>
    </source>
</evidence>
<feature type="transmembrane region" description="Helical" evidence="6">
    <location>
        <begin position="320"/>
        <end position="339"/>
    </location>
</feature>
<evidence type="ECO:0000256" key="4">
    <source>
        <dbReference type="ARBA" id="ARBA00023136"/>
    </source>
</evidence>
<feature type="transmembrane region" description="Helical" evidence="6">
    <location>
        <begin position="360"/>
        <end position="378"/>
    </location>
</feature>
<reference evidence="10 11" key="1">
    <citation type="submission" date="2020-06" db="EMBL/GenBank/DDBJ databases">
        <authorList>
            <person name="Li R."/>
            <person name="Bekaert M."/>
        </authorList>
    </citation>
    <scope>NUCLEOTIDE SEQUENCE [LARGE SCALE GENOMIC DNA]</scope>
    <source>
        <strain evidence="11">wild</strain>
    </source>
</reference>